<feature type="domain" description="NADH:quinone oxidoreductase/Mrp antiporter transmembrane" evidence="9">
    <location>
        <begin position="134"/>
        <end position="420"/>
    </location>
</feature>
<feature type="transmembrane region" description="Helical" evidence="8">
    <location>
        <begin position="649"/>
        <end position="667"/>
    </location>
</feature>
<dbReference type="EMBL" id="QPJY01000009">
    <property type="protein sequence ID" value="RCX26610.1"/>
    <property type="molecule type" value="Genomic_DNA"/>
</dbReference>
<evidence type="ECO:0000313" key="10">
    <source>
        <dbReference type="EMBL" id="RCX26610.1"/>
    </source>
</evidence>
<feature type="transmembrane region" description="Helical" evidence="8">
    <location>
        <begin position="339"/>
        <end position="365"/>
    </location>
</feature>
<feature type="transmembrane region" description="Helical" evidence="8">
    <location>
        <begin position="169"/>
        <end position="189"/>
    </location>
</feature>
<feature type="transmembrane region" description="Helical" evidence="8">
    <location>
        <begin position="31"/>
        <end position="53"/>
    </location>
</feature>
<dbReference type="Proteomes" id="UP000252707">
    <property type="component" value="Unassembled WGS sequence"/>
</dbReference>
<evidence type="ECO:0000256" key="8">
    <source>
        <dbReference type="SAM" id="Phobius"/>
    </source>
</evidence>
<comment type="subcellular location">
    <subcellularLocation>
        <location evidence="1">Cell membrane</location>
        <topology evidence="1">Multi-pass membrane protein</topology>
    </subcellularLocation>
    <subcellularLocation>
        <location evidence="7">Membrane</location>
        <topology evidence="7">Multi-pass membrane protein</topology>
    </subcellularLocation>
</comment>
<dbReference type="GO" id="GO:0016829">
    <property type="term" value="F:lyase activity"/>
    <property type="evidence" value="ECO:0007669"/>
    <property type="project" value="UniProtKB-KW"/>
</dbReference>
<feature type="transmembrane region" description="Helical" evidence="8">
    <location>
        <begin position="82"/>
        <end position="102"/>
    </location>
</feature>
<organism evidence="10 11">
    <name type="scientific">Thioalbus denitrificans</name>
    <dbReference type="NCBI Taxonomy" id="547122"/>
    <lineage>
        <taxon>Bacteria</taxon>
        <taxon>Pseudomonadati</taxon>
        <taxon>Pseudomonadota</taxon>
        <taxon>Gammaproteobacteria</taxon>
        <taxon>Chromatiales</taxon>
        <taxon>Ectothiorhodospiraceae</taxon>
        <taxon>Thioalbus</taxon>
    </lineage>
</organism>
<evidence type="ECO:0000256" key="3">
    <source>
        <dbReference type="ARBA" id="ARBA00022692"/>
    </source>
</evidence>
<dbReference type="InterPro" id="IPR003918">
    <property type="entry name" value="NADH_UbQ_OxRdtase"/>
</dbReference>
<dbReference type="GO" id="GO:0016491">
    <property type="term" value="F:oxidoreductase activity"/>
    <property type="evidence" value="ECO:0007669"/>
    <property type="project" value="UniProtKB-KW"/>
</dbReference>
<feature type="transmembrane region" description="Helical" evidence="8">
    <location>
        <begin position="478"/>
        <end position="497"/>
    </location>
</feature>
<dbReference type="PANTHER" id="PTHR42682">
    <property type="entry name" value="HYDROGENASE-4 COMPONENT F"/>
    <property type="match status" value="1"/>
</dbReference>
<gene>
    <name evidence="10" type="ORF">DFQ59_109139</name>
</gene>
<evidence type="ECO:0000256" key="4">
    <source>
        <dbReference type="ARBA" id="ARBA00022989"/>
    </source>
</evidence>
<dbReference type="GO" id="GO:0008137">
    <property type="term" value="F:NADH dehydrogenase (ubiquinone) activity"/>
    <property type="evidence" value="ECO:0007669"/>
    <property type="project" value="InterPro"/>
</dbReference>
<comment type="caution">
    <text evidence="10">The sequence shown here is derived from an EMBL/GenBank/DDBJ whole genome shotgun (WGS) entry which is preliminary data.</text>
</comment>
<keyword evidence="5" id="KW-0560">Oxidoreductase</keyword>
<evidence type="ECO:0000256" key="7">
    <source>
        <dbReference type="RuleBase" id="RU000320"/>
    </source>
</evidence>
<accession>A0A369BY26</accession>
<dbReference type="GO" id="GO:0005886">
    <property type="term" value="C:plasma membrane"/>
    <property type="evidence" value="ECO:0007669"/>
    <property type="project" value="UniProtKB-SubCell"/>
</dbReference>
<keyword evidence="11" id="KW-1185">Reference proteome</keyword>
<dbReference type="Pfam" id="PF00361">
    <property type="entry name" value="Proton_antipo_M"/>
    <property type="match status" value="1"/>
</dbReference>
<evidence type="ECO:0000259" key="9">
    <source>
        <dbReference type="Pfam" id="PF00361"/>
    </source>
</evidence>
<keyword evidence="6 8" id="KW-0472">Membrane</keyword>
<sequence length="668" mass="71371">MAIGLDLAALALGLALASALASTLTVRAPRLLRLLVLPLFGLAGAAAVAAGLVALVQGEVATAVLPLGLPWLPWQVRLDALSGFFLALIGVVTFAVGLYGPAYVRGFERGRDPLPVLGGFAGLFLAGMLLVVLADDAFLFMVAWEVMSLSSYFLVVFHHDNAANRRAAFLYLLMAHVGGLAILLGYGVLASFGGGFAFEAMRAAPLSFGWASVAFSLAFLGFGMKAGLVPLHAWLPEAHPVAPSHISALMSGVMLKVAVYGFIRFVFDLIGEVHWQWGVAVTAVGSLSALLGVLYALVQNDLKRLLAYSSVENLGIIFIGLGLALVFQGTGNSLLGTLAFVAALYHAINHALFKGLLFFGAGAILHSTHERDLDQMGGLLRRMPWTGLFFLVGALSISALPPFNGFVSEWLTFQAALQAWQLESGVLRSLIPIAAAMLALTGALAAACFVKVYGVAFLGQARSRHVRRARQVPIGMRAGQGVLAFLCLLFGVLPTAVVDLIEAVPRQILGQGLPEATAHGWLWLTPVAPATASYGAPLIALVLLVLALLAVWAARRGTLRRARRCDPWDCGFAPPGARMQYTATAFAQPLRRVFALLFRIDERVERREDGSLRHRLTVGDRAWGLFYAPVARAVESAAARIVRLQSGNVRIYLGWTLSTLLVLLWIIS</sequence>
<evidence type="ECO:0000256" key="2">
    <source>
        <dbReference type="ARBA" id="ARBA00022475"/>
    </source>
</evidence>
<keyword evidence="10" id="KW-0456">Lyase</keyword>
<evidence type="ECO:0000256" key="5">
    <source>
        <dbReference type="ARBA" id="ARBA00023002"/>
    </source>
</evidence>
<protein>
    <submittedName>
        <fullName evidence="10">Formate hydrogenlyase subunit 3/multisubunit Na+/H+ antiporter MnhD subunit</fullName>
    </submittedName>
</protein>
<evidence type="ECO:0000256" key="6">
    <source>
        <dbReference type="ARBA" id="ARBA00023136"/>
    </source>
</evidence>
<feature type="transmembrane region" description="Helical" evidence="8">
    <location>
        <begin position="385"/>
        <end position="403"/>
    </location>
</feature>
<evidence type="ECO:0000313" key="11">
    <source>
        <dbReference type="Proteomes" id="UP000252707"/>
    </source>
</evidence>
<feature type="transmembrane region" description="Helical" evidence="8">
    <location>
        <begin position="138"/>
        <end position="157"/>
    </location>
</feature>
<feature type="transmembrane region" description="Helical" evidence="8">
    <location>
        <begin position="246"/>
        <end position="263"/>
    </location>
</feature>
<feature type="transmembrane region" description="Helical" evidence="8">
    <location>
        <begin position="209"/>
        <end position="234"/>
    </location>
</feature>
<dbReference type="InterPro" id="IPR052175">
    <property type="entry name" value="ComplexI-like_HydComp"/>
</dbReference>
<dbReference type="PANTHER" id="PTHR42682:SF3">
    <property type="entry name" value="FORMATE HYDROGENLYASE SUBUNIT 3-RELATED"/>
    <property type="match status" value="1"/>
</dbReference>
<dbReference type="PRINTS" id="PR01437">
    <property type="entry name" value="NUOXDRDTASE4"/>
</dbReference>
<keyword evidence="2" id="KW-1003">Cell membrane</keyword>
<feature type="transmembrane region" description="Helical" evidence="8">
    <location>
        <begin position="275"/>
        <end position="298"/>
    </location>
</feature>
<feature type="transmembrane region" description="Helical" evidence="8">
    <location>
        <begin position="305"/>
        <end position="327"/>
    </location>
</feature>
<dbReference type="AlphaFoldDB" id="A0A369BY26"/>
<dbReference type="RefSeq" id="WP_114280688.1">
    <property type="nucleotide sequence ID" value="NZ_QPJY01000009.1"/>
</dbReference>
<dbReference type="OrthoDB" id="9768329at2"/>
<evidence type="ECO:0000256" key="1">
    <source>
        <dbReference type="ARBA" id="ARBA00004651"/>
    </source>
</evidence>
<reference evidence="10 11" key="1">
    <citation type="submission" date="2018-07" db="EMBL/GenBank/DDBJ databases">
        <title>Genomic Encyclopedia of Type Strains, Phase IV (KMG-IV): sequencing the most valuable type-strain genomes for metagenomic binning, comparative biology and taxonomic classification.</title>
        <authorList>
            <person name="Goeker M."/>
        </authorList>
    </citation>
    <scope>NUCLEOTIDE SEQUENCE [LARGE SCALE GENOMIC DNA]</scope>
    <source>
        <strain evidence="10 11">DSM 26407</strain>
    </source>
</reference>
<keyword evidence="4 8" id="KW-1133">Transmembrane helix</keyword>
<proteinExistence type="predicted"/>
<dbReference type="GO" id="GO:0042773">
    <property type="term" value="P:ATP synthesis coupled electron transport"/>
    <property type="evidence" value="ECO:0007669"/>
    <property type="project" value="InterPro"/>
</dbReference>
<feature type="transmembrane region" description="Helical" evidence="8">
    <location>
        <begin position="534"/>
        <end position="554"/>
    </location>
</feature>
<feature type="transmembrane region" description="Helical" evidence="8">
    <location>
        <begin position="430"/>
        <end position="458"/>
    </location>
</feature>
<dbReference type="InterPro" id="IPR001750">
    <property type="entry name" value="ND/Mrp_TM"/>
</dbReference>
<name>A0A369BY26_9GAMM</name>
<dbReference type="NCBIfam" id="NF005086">
    <property type="entry name" value="PRK06521.1"/>
    <property type="match status" value="1"/>
</dbReference>
<keyword evidence="3 7" id="KW-0812">Transmembrane</keyword>
<feature type="transmembrane region" description="Helical" evidence="8">
    <location>
        <begin position="114"/>
        <end position="132"/>
    </location>
</feature>